<evidence type="ECO:0000256" key="6">
    <source>
        <dbReference type="HAMAP-Rule" id="MF_01554"/>
    </source>
</evidence>
<dbReference type="InterPro" id="IPR006352">
    <property type="entry name" value="GlmM_bact"/>
</dbReference>
<keyword evidence="4 6" id="KW-0460">Magnesium</keyword>
<dbReference type="InterPro" id="IPR005844">
    <property type="entry name" value="A-D-PHexomutase_a/b/a-I"/>
</dbReference>
<dbReference type="Proteomes" id="UP000273022">
    <property type="component" value="Unassembled WGS sequence"/>
</dbReference>
<evidence type="ECO:0000259" key="12">
    <source>
        <dbReference type="Pfam" id="PF02880"/>
    </source>
</evidence>
<dbReference type="PANTHER" id="PTHR42946">
    <property type="entry name" value="PHOSPHOHEXOSE MUTASE"/>
    <property type="match status" value="1"/>
</dbReference>
<dbReference type="SUPFAM" id="SSF53738">
    <property type="entry name" value="Phosphoglucomutase, first 3 domains"/>
    <property type="match status" value="3"/>
</dbReference>
<evidence type="ECO:0000259" key="9">
    <source>
        <dbReference type="Pfam" id="PF00408"/>
    </source>
</evidence>
<evidence type="ECO:0000256" key="7">
    <source>
        <dbReference type="RuleBase" id="RU004326"/>
    </source>
</evidence>
<evidence type="ECO:0000256" key="3">
    <source>
        <dbReference type="ARBA" id="ARBA00022723"/>
    </source>
</evidence>
<comment type="PTM">
    <text evidence="6">Activated by phosphorylation.</text>
</comment>
<dbReference type="GO" id="GO:0008966">
    <property type="term" value="F:phosphoglucosamine mutase activity"/>
    <property type="evidence" value="ECO:0007669"/>
    <property type="project" value="UniProtKB-UniRule"/>
</dbReference>
<feature type="domain" description="Alpha-D-phosphohexomutase alpha/beta/alpha" evidence="11">
    <location>
        <begin position="161"/>
        <end position="258"/>
    </location>
</feature>
<dbReference type="NCBIfam" id="TIGR01455">
    <property type="entry name" value="glmM"/>
    <property type="match status" value="1"/>
</dbReference>
<feature type="binding site" evidence="6">
    <location>
        <position position="249"/>
    </location>
    <ligand>
        <name>Mg(2+)</name>
        <dbReference type="ChEBI" id="CHEBI:18420"/>
    </ligand>
</feature>
<evidence type="ECO:0000259" key="11">
    <source>
        <dbReference type="Pfam" id="PF02879"/>
    </source>
</evidence>
<organism evidence="13 14">
    <name type="scientific">Parashewanella spongiae</name>
    <dbReference type="NCBI Taxonomy" id="342950"/>
    <lineage>
        <taxon>Bacteria</taxon>
        <taxon>Pseudomonadati</taxon>
        <taxon>Pseudomonadota</taxon>
        <taxon>Gammaproteobacteria</taxon>
        <taxon>Alteromonadales</taxon>
        <taxon>Shewanellaceae</taxon>
        <taxon>Parashewanella</taxon>
    </lineage>
</organism>
<evidence type="ECO:0000256" key="2">
    <source>
        <dbReference type="ARBA" id="ARBA00022553"/>
    </source>
</evidence>
<name>A0A3A6U257_9GAMM</name>
<dbReference type="GO" id="GO:0000287">
    <property type="term" value="F:magnesium ion binding"/>
    <property type="evidence" value="ECO:0007669"/>
    <property type="project" value="UniProtKB-UniRule"/>
</dbReference>
<dbReference type="AlphaFoldDB" id="A0A3A6U257"/>
<evidence type="ECO:0000256" key="5">
    <source>
        <dbReference type="ARBA" id="ARBA00023235"/>
    </source>
</evidence>
<feature type="domain" description="Alpha-D-phosphohexomutase alpha/beta/alpha" evidence="10">
    <location>
        <begin position="3"/>
        <end position="134"/>
    </location>
</feature>
<dbReference type="InterPro" id="IPR036900">
    <property type="entry name" value="A-D-PHexomutase_C_sf"/>
</dbReference>
<dbReference type="Gene3D" id="3.40.120.10">
    <property type="entry name" value="Alpha-D-Glucose-1,6-Bisphosphate, subunit A, domain 3"/>
    <property type="match status" value="3"/>
</dbReference>
<dbReference type="SUPFAM" id="SSF55957">
    <property type="entry name" value="Phosphoglucomutase, C-terminal domain"/>
    <property type="match status" value="1"/>
</dbReference>
<dbReference type="PANTHER" id="PTHR42946:SF1">
    <property type="entry name" value="PHOSPHOGLUCOMUTASE (ALPHA-D-GLUCOSE-1,6-BISPHOSPHATE-DEPENDENT)"/>
    <property type="match status" value="1"/>
</dbReference>
<dbReference type="InterPro" id="IPR016066">
    <property type="entry name" value="A-D-PHexomutase_CS"/>
</dbReference>
<dbReference type="HAMAP" id="MF_01554_B">
    <property type="entry name" value="GlmM_B"/>
    <property type="match status" value="1"/>
</dbReference>
<protein>
    <recommendedName>
        <fullName evidence="6 8">Phosphoglucosamine mutase</fullName>
        <ecNumber evidence="6 8">5.4.2.10</ecNumber>
    </recommendedName>
</protein>
<dbReference type="InterPro" id="IPR005841">
    <property type="entry name" value="Alpha-D-phosphohexomutase_SF"/>
</dbReference>
<dbReference type="InterPro" id="IPR016055">
    <property type="entry name" value="A-D-PHexomutase_a/b/a-I/II/III"/>
</dbReference>
<feature type="domain" description="Alpha-D-phosphohexomutase C-terminal" evidence="9">
    <location>
        <begin position="377"/>
        <end position="445"/>
    </location>
</feature>
<dbReference type="Pfam" id="PF00408">
    <property type="entry name" value="PGM_PMM_IV"/>
    <property type="match status" value="1"/>
</dbReference>
<comment type="caution">
    <text evidence="13">The sequence shown here is derived from an EMBL/GenBank/DDBJ whole genome shotgun (WGS) entry which is preliminary data.</text>
</comment>
<dbReference type="PROSITE" id="PS00710">
    <property type="entry name" value="PGM_PMM"/>
    <property type="match status" value="1"/>
</dbReference>
<dbReference type="InterPro" id="IPR005843">
    <property type="entry name" value="A-D-PHexomutase_C"/>
</dbReference>
<comment type="catalytic activity">
    <reaction evidence="6 8">
        <text>alpha-D-glucosamine 1-phosphate = D-glucosamine 6-phosphate</text>
        <dbReference type="Rhea" id="RHEA:23424"/>
        <dbReference type="ChEBI" id="CHEBI:58516"/>
        <dbReference type="ChEBI" id="CHEBI:58725"/>
        <dbReference type="EC" id="5.4.2.10"/>
    </reaction>
</comment>
<dbReference type="EC" id="5.4.2.10" evidence="6 8"/>
<dbReference type="InterPro" id="IPR050060">
    <property type="entry name" value="Phosphoglucosamine_mutase"/>
</dbReference>
<dbReference type="FunFam" id="3.40.120.10:FF:000003">
    <property type="entry name" value="Phosphoglucosamine mutase"/>
    <property type="match status" value="1"/>
</dbReference>
<accession>A0A3A6U257</accession>
<evidence type="ECO:0000313" key="13">
    <source>
        <dbReference type="EMBL" id="RJY18103.1"/>
    </source>
</evidence>
<reference evidence="13 14" key="1">
    <citation type="submission" date="2018-09" db="EMBL/GenBank/DDBJ databases">
        <title>Phylogeny of the Shewanellaceae, and recommendation for two new genera, Pseudoshewanella and Parashewanella.</title>
        <authorList>
            <person name="Wang G."/>
        </authorList>
    </citation>
    <scope>NUCLEOTIDE SEQUENCE [LARGE SCALE GENOMIC DNA]</scope>
    <source>
        <strain evidence="13 14">KCTC 22492</strain>
    </source>
</reference>
<comment type="similarity">
    <text evidence="1 6 7">Belongs to the phosphohexose mutase family.</text>
</comment>
<feature type="binding site" evidence="6">
    <location>
        <position position="247"/>
    </location>
    <ligand>
        <name>Mg(2+)</name>
        <dbReference type="ChEBI" id="CHEBI:18420"/>
    </ligand>
</feature>
<feature type="binding site" evidence="6">
    <location>
        <position position="245"/>
    </location>
    <ligand>
        <name>Mg(2+)</name>
        <dbReference type="ChEBI" id="CHEBI:18420"/>
    </ligand>
</feature>
<keyword evidence="3 6" id="KW-0479">Metal-binding</keyword>
<keyword evidence="5 6" id="KW-0413">Isomerase</keyword>
<dbReference type="GO" id="GO:0005975">
    <property type="term" value="P:carbohydrate metabolic process"/>
    <property type="evidence" value="ECO:0007669"/>
    <property type="project" value="InterPro"/>
</dbReference>
<dbReference type="FunFam" id="3.40.120.10:FF:000001">
    <property type="entry name" value="Phosphoglucosamine mutase"/>
    <property type="match status" value="1"/>
</dbReference>
<comment type="cofactor">
    <cofactor evidence="6">
        <name>Mg(2+)</name>
        <dbReference type="ChEBI" id="CHEBI:18420"/>
    </cofactor>
    <text evidence="6">Binds 1 Mg(2+) ion per subunit.</text>
</comment>
<dbReference type="OrthoDB" id="9803322at2"/>
<dbReference type="InterPro" id="IPR005845">
    <property type="entry name" value="A-D-PHexomutase_a/b/a-II"/>
</dbReference>
<dbReference type="EMBL" id="QYYH01000032">
    <property type="protein sequence ID" value="RJY18103.1"/>
    <property type="molecule type" value="Genomic_DNA"/>
</dbReference>
<keyword evidence="2 6" id="KW-0597">Phosphoprotein</keyword>
<feature type="active site" description="Phosphoserine intermediate" evidence="6">
    <location>
        <position position="101"/>
    </location>
</feature>
<dbReference type="RefSeq" id="WP_121852927.1">
    <property type="nucleotide sequence ID" value="NZ_CP037952.1"/>
</dbReference>
<comment type="function">
    <text evidence="6 8">Catalyzes the conversion of glucosamine-6-phosphate to glucosamine-1-phosphate.</text>
</comment>
<dbReference type="PRINTS" id="PR00509">
    <property type="entry name" value="PGMPMM"/>
</dbReference>
<dbReference type="CDD" id="cd05802">
    <property type="entry name" value="GlmM"/>
    <property type="match status" value="1"/>
</dbReference>
<dbReference type="GO" id="GO:0009252">
    <property type="term" value="P:peptidoglycan biosynthetic process"/>
    <property type="evidence" value="ECO:0007669"/>
    <property type="project" value="UniProtKB-ARBA"/>
</dbReference>
<proteinExistence type="inferred from homology"/>
<evidence type="ECO:0000256" key="4">
    <source>
        <dbReference type="ARBA" id="ARBA00022842"/>
    </source>
</evidence>
<dbReference type="Pfam" id="PF02880">
    <property type="entry name" value="PGM_PMM_III"/>
    <property type="match status" value="1"/>
</dbReference>
<dbReference type="Pfam" id="PF02879">
    <property type="entry name" value="PGM_PMM_II"/>
    <property type="match status" value="1"/>
</dbReference>
<feature type="domain" description="Alpha-D-phosphohexomutase alpha/beta/alpha" evidence="12">
    <location>
        <begin position="262"/>
        <end position="368"/>
    </location>
</feature>
<dbReference type="GO" id="GO:0006048">
    <property type="term" value="P:UDP-N-acetylglucosamine biosynthetic process"/>
    <property type="evidence" value="ECO:0007669"/>
    <property type="project" value="TreeGrafter"/>
</dbReference>
<dbReference type="Gene3D" id="3.30.310.50">
    <property type="entry name" value="Alpha-D-phosphohexomutase, C-terminal domain"/>
    <property type="match status" value="1"/>
</dbReference>
<feature type="binding site" description="via phosphate group" evidence="6">
    <location>
        <position position="101"/>
    </location>
    <ligand>
        <name>Mg(2+)</name>
        <dbReference type="ChEBI" id="CHEBI:18420"/>
    </ligand>
</feature>
<dbReference type="InterPro" id="IPR005846">
    <property type="entry name" value="A-D-PHexomutase_a/b/a-III"/>
</dbReference>
<gene>
    <name evidence="6" type="primary">glmM</name>
    <name evidence="13" type="ORF">D5R81_06915</name>
</gene>
<dbReference type="Pfam" id="PF02878">
    <property type="entry name" value="PGM_PMM_I"/>
    <property type="match status" value="1"/>
</dbReference>
<evidence type="ECO:0000256" key="8">
    <source>
        <dbReference type="RuleBase" id="RU004327"/>
    </source>
</evidence>
<dbReference type="GO" id="GO:0004615">
    <property type="term" value="F:phosphomannomutase activity"/>
    <property type="evidence" value="ECO:0007669"/>
    <property type="project" value="TreeGrafter"/>
</dbReference>
<dbReference type="FunFam" id="3.30.310.50:FF:000001">
    <property type="entry name" value="Phosphoglucosamine mutase"/>
    <property type="match status" value="1"/>
</dbReference>
<keyword evidence="14" id="KW-1185">Reference proteome</keyword>
<feature type="modified residue" description="Phosphoserine" evidence="6">
    <location>
        <position position="101"/>
    </location>
</feature>
<evidence type="ECO:0000256" key="1">
    <source>
        <dbReference type="ARBA" id="ARBA00010231"/>
    </source>
</evidence>
<dbReference type="GO" id="GO:0005829">
    <property type="term" value="C:cytosol"/>
    <property type="evidence" value="ECO:0007669"/>
    <property type="project" value="TreeGrafter"/>
</dbReference>
<sequence length="451" mass="47886">MSRKYFGTDGVRGKVGEFPITPSFAMKLGWAAGTVLASTGTKEVLIGKDTRISGYMLESAMEAGFSAAGVNVALVGPMPTPAVAYLASTFRADAGVVISASHNPFYDNGIKFFGNSGIKLNDAQEQEIEELLEQAIKFNAMGCVESDKLGKARRIDDAAGRYIEFCKGTFPKHLSLSNLKVVVDCANGAAYHIAPNVFSELGANVININDKPDGLNINEKCGATHLESLQKSVIENEADLGIAVDGDADRVMFVDHLGEVVDGDEILFILAQAAKKNNELDGGVVGTLMSNLGLELALKGMDIPFIRAKVGDRYVVAQLKETGWQLGGEGSGHILSLRHTSTGDGIVAALQVIKAVQESGVSLSELKKGMSKLPQVLINVKLKADNADEIMASDVVAQAVRDAEGVLAENGRVLLRKSGTEPLIRVMVESTDITMTQSQAEFIAKAVKQAS</sequence>
<dbReference type="NCBIfam" id="NF008139">
    <property type="entry name" value="PRK10887.1"/>
    <property type="match status" value="1"/>
</dbReference>
<evidence type="ECO:0000313" key="14">
    <source>
        <dbReference type="Proteomes" id="UP000273022"/>
    </source>
</evidence>
<evidence type="ECO:0000259" key="10">
    <source>
        <dbReference type="Pfam" id="PF02878"/>
    </source>
</evidence>